<evidence type="ECO:0000256" key="1">
    <source>
        <dbReference type="ARBA" id="ARBA00010813"/>
    </source>
</evidence>
<dbReference type="EMBL" id="SFCC01000004">
    <property type="protein sequence ID" value="RZQ64145.1"/>
    <property type="molecule type" value="Genomic_DNA"/>
</dbReference>
<accession>A0A4V2EM81</accession>
<dbReference type="Gene3D" id="3.40.50.720">
    <property type="entry name" value="NAD(P)-binding Rossmann-like Domain"/>
    <property type="match status" value="1"/>
</dbReference>
<evidence type="ECO:0000313" key="4">
    <source>
        <dbReference type="Proteomes" id="UP000292003"/>
    </source>
</evidence>
<dbReference type="GO" id="GO:0008654">
    <property type="term" value="P:phospholipid biosynthetic process"/>
    <property type="evidence" value="ECO:0007669"/>
    <property type="project" value="InterPro"/>
</dbReference>
<protein>
    <submittedName>
        <fullName evidence="3">Myo-inositol-1-phosphate synthase</fullName>
    </submittedName>
</protein>
<dbReference type="Gene3D" id="3.30.360.10">
    <property type="entry name" value="Dihydrodipicolinate Reductase, domain 2"/>
    <property type="match status" value="1"/>
</dbReference>
<dbReference type="RefSeq" id="WP_130474857.1">
    <property type="nucleotide sequence ID" value="NZ_SFCC01000004.1"/>
</dbReference>
<dbReference type="GO" id="GO:0006021">
    <property type="term" value="P:inositol biosynthetic process"/>
    <property type="evidence" value="ECO:0007669"/>
    <property type="project" value="InterPro"/>
</dbReference>
<reference evidence="3 4" key="1">
    <citation type="submission" date="2019-02" db="EMBL/GenBank/DDBJ databases">
        <title>Draft genome sequence of Amycolatopsis sp. 8-3EHSu isolated from roots of Suaeda maritima.</title>
        <authorList>
            <person name="Duangmal K."/>
            <person name="Chantavorakit T."/>
        </authorList>
    </citation>
    <scope>NUCLEOTIDE SEQUENCE [LARGE SCALE GENOMIC DNA]</scope>
    <source>
        <strain evidence="3 4">8-3EHSu</strain>
    </source>
</reference>
<organism evidence="3 4">
    <name type="scientific">Amycolatopsis suaedae</name>
    <dbReference type="NCBI Taxonomy" id="2510978"/>
    <lineage>
        <taxon>Bacteria</taxon>
        <taxon>Bacillati</taxon>
        <taxon>Actinomycetota</taxon>
        <taxon>Actinomycetes</taxon>
        <taxon>Pseudonocardiales</taxon>
        <taxon>Pseudonocardiaceae</taxon>
        <taxon>Amycolatopsis</taxon>
    </lineage>
</organism>
<dbReference type="OrthoDB" id="729130at2"/>
<sequence length="390" mass="40535">MTSKSSESSERTGLWLVGARGSVATTAAVGLLALRAGVTGPTGCVTELPAFTGVPLVSWDDIVIGGHDIVHCPLEKRAEQLAGAGVLGQSVLAAVREGLAAVDAEIRDGYHQATHTGDQASAASRLSEDIRSFAERNGLARVVVVNVSSTEPPCPPLPEHDDLDLLEAALTDPARAVLPASSLAAYAALRAGSSYVEFTPSAGVTLPALRQLAERERLPYAGCDGKTGETLLRTVLAPMFTARALKVRSWSGTNLLGGGDGETLADPVTAGSKLESKARGLAALLGEQVTAPLHIDNVPDLGETKTAWDHVSFEGFLGARMSLQFTWTGYDSALAAPLVLDLARLTAAAHAAGQSGPLAELAFFFKDPLGSDEHRFAEQTAALLTWAAAL</sequence>
<evidence type="ECO:0000259" key="2">
    <source>
        <dbReference type="Pfam" id="PF01658"/>
    </source>
</evidence>
<dbReference type="GO" id="GO:0004512">
    <property type="term" value="F:inositol-3-phosphate synthase activity"/>
    <property type="evidence" value="ECO:0007669"/>
    <property type="project" value="InterPro"/>
</dbReference>
<dbReference type="SUPFAM" id="SSF51735">
    <property type="entry name" value="NAD(P)-binding Rossmann-fold domains"/>
    <property type="match status" value="1"/>
</dbReference>
<comment type="caution">
    <text evidence="3">The sequence shown here is derived from an EMBL/GenBank/DDBJ whole genome shotgun (WGS) entry which is preliminary data.</text>
</comment>
<keyword evidence="4" id="KW-1185">Reference proteome</keyword>
<dbReference type="Proteomes" id="UP000292003">
    <property type="component" value="Unassembled WGS sequence"/>
</dbReference>
<dbReference type="AlphaFoldDB" id="A0A4V2EM81"/>
<dbReference type="Pfam" id="PF07994">
    <property type="entry name" value="NAD_binding_5"/>
    <property type="match status" value="1"/>
</dbReference>
<dbReference type="SUPFAM" id="SSF55347">
    <property type="entry name" value="Glyceraldehyde-3-phosphate dehydrogenase-like, C-terminal domain"/>
    <property type="match status" value="1"/>
</dbReference>
<dbReference type="InterPro" id="IPR002587">
    <property type="entry name" value="Myo-inos-1-P_Synthase"/>
</dbReference>
<dbReference type="Pfam" id="PF01658">
    <property type="entry name" value="Inos-1-P_synth"/>
    <property type="match status" value="1"/>
</dbReference>
<dbReference type="PIRSF" id="PIRSF015578">
    <property type="entry name" value="Myoinos-ppht_syn"/>
    <property type="match status" value="1"/>
</dbReference>
<dbReference type="InterPro" id="IPR013021">
    <property type="entry name" value="Myo-inos-1-P_Synthase_GAPDH"/>
</dbReference>
<comment type="similarity">
    <text evidence="1">Belongs to the myo-inositol 1-phosphate synthase family.</text>
</comment>
<gene>
    <name evidence="3" type="ORF">EWH70_09105</name>
</gene>
<evidence type="ECO:0000313" key="3">
    <source>
        <dbReference type="EMBL" id="RZQ64145.1"/>
    </source>
</evidence>
<dbReference type="InterPro" id="IPR036291">
    <property type="entry name" value="NAD(P)-bd_dom_sf"/>
</dbReference>
<proteinExistence type="inferred from homology"/>
<dbReference type="PANTHER" id="PTHR11510">
    <property type="entry name" value="MYO-INOSITOL-1 PHOSPHATE SYNTHASE"/>
    <property type="match status" value="1"/>
</dbReference>
<name>A0A4V2EM81_9PSEU</name>
<feature type="domain" description="Myo-inositol-1-phosphate synthase GAPDH-like" evidence="2">
    <location>
        <begin position="228"/>
        <end position="332"/>
    </location>
</feature>